<evidence type="ECO:0000313" key="7">
    <source>
        <dbReference type="EMBL" id="KAK2950937.1"/>
    </source>
</evidence>
<feature type="compositionally biased region" description="Basic and acidic residues" evidence="4">
    <location>
        <begin position="1190"/>
        <end position="1205"/>
    </location>
</feature>
<evidence type="ECO:0000259" key="6">
    <source>
        <dbReference type="Pfam" id="PF25474"/>
    </source>
</evidence>
<feature type="transmembrane region" description="Helical" evidence="5">
    <location>
        <begin position="309"/>
        <end position="331"/>
    </location>
</feature>
<reference evidence="7 8" key="1">
    <citation type="journal article" date="2022" name="bioRxiv">
        <title>Genomics of Preaxostyla Flagellates Illuminates Evolutionary Transitions and the Path Towards Mitochondrial Loss.</title>
        <authorList>
            <person name="Novak L.V.F."/>
            <person name="Treitli S.C."/>
            <person name="Pyrih J."/>
            <person name="Halakuc P."/>
            <person name="Pipaliya S.V."/>
            <person name="Vacek V."/>
            <person name="Brzon O."/>
            <person name="Soukal P."/>
            <person name="Eme L."/>
            <person name="Dacks J.B."/>
            <person name="Karnkowska A."/>
            <person name="Elias M."/>
            <person name="Hampl V."/>
        </authorList>
    </citation>
    <scope>NUCLEOTIDE SEQUENCE [LARGE SCALE GENOMIC DNA]</scope>
    <source>
        <strain evidence="7">NAU3</strain>
        <tissue evidence="7">Gut</tissue>
    </source>
</reference>
<feature type="transmembrane region" description="Helical" evidence="5">
    <location>
        <begin position="1240"/>
        <end position="1265"/>
    </location>
</feature>
<keyword evidence="5" id="KW-1133">Transmembrane helix</keyword>
<keyword evidence="5" id="KW-0472">Membrane</keyword>
<dbReference type="InterPro" id="IPR052994">
    <property type="entry name" value="Tiny_macrocysts_regulators"/>
</dbReference>
<name>A0ABQ9XK07_9EUKA</name>
<feature type="transmembrane region" description="Helical" evidence="5">
    <location>
        <begin position="103"/>
        <end position="130"/>
    </location>
</feature>
<evidence type="ECO:0000256" key="3">
    <source>
        <dbReference type="ARBA" id="ARBA00023004"/>
    </source>
</evidence>
<proteinExistence type="inferred from homology"/>
<sequence>MAQKSDDTKSVSRSVSSMSDATSGLTLIRFNPVDDILFSTLYTLHTTPQMSNFFYFVWLALTIFQLGGIAVVWGNFPFHEKIITVGHGIFQYLDFSISWSHEVFLFTMTILLTLFALTTVILIIISTVLIKTDRTVPDKLASLVQMCGMLCAYPFFIPALNVFLGGIHCKTSPGHVGMSCESPFAMVSLIFGAIMVVLHVFFSFLIRFFVFPFNARKGGMFASQSGLFMTLCLVESTALPLLTLFLKDYAQYLCIAGFAMSAGLALYATFLLPFHNANANALVGAVQCAIASFHLFGTIWSFLGTGVTWLNAVLWVCWGLSFVGFPILAFVGIRKYGRSKWAIRPGEPIPVTHKKKAEQKPFVFTASPSVTQTHAIPQPAASTLGKTKPASPAPTLNTLHTHKSKTAEEMSILPPSSSRALPPINAPPIIINPTNVSVNGDDKPNEQSPTSSEEQENSNSLLLTPRASSPQQLAPIIIPPATNTPRIAPVLASSSPQPAVKPLTRVTTQPPISLQPPPIAAPPSPRPLVSANYSAAPKYLSEQLGPKLPKYPSPNQVMEAIKFMTCKELRKTKECVYVAEDILRAAEKKFPTSSEMWMTSSFYTLSYTSSEMKLGDQLRTTMQCVPSIHERWVVYALMRDMERKRSAAGGTNSLGVTFKLNFAKASKSHELACAYLQQAYLLLSKENMDLHRVMLMMDKAIMYEKEAREGYRSLLKQYPASPQVLRGLGALMRDIFREDDAAILLFTEANLVEEDDTQQQQDNTSLMSGGSRLSNVAGVGGGNDKKKKKKKRHGRAGNFQEFEEETKNLLPVFVPGLMICAALEIGTLIFLFIYNESTYTTCSVTARQITAFSGMIAEVLDLCLFSTFYLLRQNNPDSYFITHGIKFVPELDLITDFFEHFQEELGTDLHQIYVQSNGDNEFRVFEDEAITALMPYYGNYTVGTHTVQRIVGSDLTTLNLIDLLNNFANVAEQMKNISLWKPDLWLGQRALLWYVRLNGPVVASEWMKNACFVCAENSSVASKSVRVTTITSGIVSVLVPAILLIVQTYVTYLKLTRGRSEVFFRIVNARKEDVLRLKKRLDETEIGQDDESLSATFTNTSAVSVGSVDDENNMEADLGPDSDDREKKEDKDDRLRRELIGMGVREEMINMMWIQGMTMEQIHMMLAQGGGVNGEEMGEVEEEMLNEEEEAKKEEEDKKGEDEKDKKKKKKKSDLSHLSPKEQELMIRVRKVKSFIPNSWYVRVVIGMMLIVILPTVFYVVAVIATRNSISYYESVILTAYKSVVAEQITILALGLSHSLNYEVPNLETRITYATGPWEDFRHLGSNPVAIQVLLAELVTYYEAIDILVSQGSESSNVIPTGDERFDGRTVTRTVRENSKTNTILYATRDCFQNHEGDCDIPDRIYGQSGNYTGLVALSTKMLEAARRLAGEEDPFRNILPETEAVQVLCTLMVYDLRGGYQALLDAVVEEMDAGINVYNIWLYVLFVFAMLSAVTGLFGVILPTRSTMVGIADATEKMKELDPESDAADRTGMGQASWREEYTCDCIRLDKQHQTILLTLAAVCGVLDPTMEVQHLVAELKETVNDQARDELEHSLTILQQKEDHQPKQQEATRKRERRKALMNMMSFLIRTTFNAFSDEEALIDRYRVEKGHRRAHLRSHCTLLRKLQKATLQLAKGAKKDEALATSHAQNLIQLYTQWLTEHVTKIDRELSALLAGNVPESEMEKEVEVVTDFTVPRSFNDFLESENASMQDQKLFEKMKHVLGIH</sequence>
<dbReference type="SUPFAM" id="SSF47188">
    <property type="entry name" value="Hemerythrin-like"/>
    <property type="match status" value="1"/>
</dbReference>
<dbReference type="Gene3D" id="1.20.120.50">
    <property type="entry name" value="Hemerythrin-like"/>
    <property type="match status" value="1"/>
</dbReference>
<feature type="transmembrane region" description="Helical" evidence="5">
    <location>
        <begin position="53"/>
        <end position="73"/>
    </location>
</feature>
<dbReference type="InterPro" id="IPR035938">
    <property type="entry name" value="Hemerythrin-like_sf"/>
</dbReference>
<evidence type="ECO:0000256" key="2">
    <source>
        <dbReference type="ARBA" id="ARBA00022723"/>
    </source>
</evidence>
<feature type="transmembrane region" description="Helical" evidence="5">
    <location>
        <begin position="221"/>
        <end position="243"/>
    </location>
</feature>
<feature type="region of interest" description="Disordered" evidence="4">
    <location>
        <begin position="379"/>
        <end position="471"/>
    </location>
</feature>
<feature type="compositionally biased region" description="Basic residues" evidence="4">
    <location>
        <begin position="785"/>
        <end position="795"/>
    </location>
</feature>
<keyword evidence="3" id="KW-0408">Iron</keyword>
<dbReference type="Proteomes" id="UP001281761">
    <property type="component" value="Unassembled WGS sequence"/>
</dbReference>
<dbReference type="Pfam" id="PF25474">
    <property type="entry name" value="TPR_TmcB"/>
    <property type="match status" value="1"/>
</dbReference>
<evidence type="ECO:0000256" key="5">
    <source>
        <dbReference type="SAM" id="Phobius"/>
    </source>
</evidence>
<feature type="compositionally biased region" description="Polar residues" evidence="4">
    <location>
        <begin position="763"/>
        <end position="774"/>
    </location>
</feature>
<feature type="compositionally biased region" description="Basic and acidic residues" evidence="4">
    <location>
        <begin position="1122"/>
        <end position="1134"/>
    </location>
</feature>
<dbReference type="PANTHER" id="PTHR31600">
    <property type="entry name" value="TINY MACROCYSTS PROTEIN B-RELATED"/>
    <property type="match status" value="1"/>
</dbReference>
<feature type="domain" description="TmcB/TmcC TPR repeats" evidence="6">
    <location>
        <begin position="656"/>
        <end position="758"/>
    </location>
</feature>
<feature type="compositionally biased region" description="Acidic residues" evidence="4">
    <location>
        <begin position="1108"/>
        <end position="1121"/>
    </location>
</feature>
<evidence type="ECO:0000256" key="4">
    <source>
        <dbReference type="SAM" id="MobiDB-lite"/>
    </source>
</evidence>
<gene>
    <name evidence="7" type="ORF">BLNAU_14127</name>
</gene>
<organism evidence="7 8">
    <name type="scientific">Blattamonas nauphoetae</name>
    <dbReference type="NCBI Taxonomy" id="2049346"/>
    <lineage>
        <taxon>Eukaryota</taxon>
        <taxon>Metamonada</taxon>
        <taxon>Preaxostyla</taxon>
        <taxon>Oxymonadida</taxon>
        <taxon>Blattamonas</taxon>
    </lineage>
</organism>
<feature type="transmembrane region" description="Helical" evidence="5">
    <location>
        <begin position="281"/>
        <end position="303"/>
    </location>
</feature>
<feature type="transmembrane region" description="Helical" evidence="5">
    <location>
        <begin position="809"/>
        <end position="834"/>
    </location>
</feature>
<feature type="transmembrane region" description="Helical" evidence="5">
    <location>
        <begin position="1030"/>
        <end position="1050"/>
    </location>
</feature>
<feature type="region of interest" description="Disordered" evidence="4">
    <location>
        <begin position="755"/>
        <end position="797"/>
    </location>
</feature>
<keyword evidence="5" id="KW-0812">Transmembrane</keyword>
<feature type="transmembrane region" description="Helical" evidence="5">
    <location>
        <begin position="142"/>
        <end position="164"/>
    </location>
</feature>
<dbReference type="InterPro" id="IPR057352">
    <property type="entry name" value="TPR_TmcB/C"/>
</dbReference>
<dbReference type="EMBL" id="JARBJD010000127">
    <property type="protein sequence ID" value="KAK2950937.1"/>
    <property type="molecule type" value="Genomic_DNA"/>
</dbReference>
<keyword evidence="8" id="KW-1185">Reference proteome</keyword>
<feature type="compositionally biased region" description="Low complexity" evidence="4">
    <location>
        <begin position="446"/>
        <end position="464"/>
    </location>
</feature>
<keyword evidence="2" id="KW-0479">Metal-binding</keyword>
<feature type="transmembrane region" description="Helical" evidence="5">
    <location>
        <begin position="249"/>
        <end position="274"/>
    </location>
</feature>
<feature type="region of interest" description="Disordered" evidence="4">
    <location>
        <begin position="1181"/>
        <end position="1217"/>
    </location>
</feature>
<accession>A0ABQ9XK07</accession>
<feature type="transmembrane region" description="Helical" evidence="5">
    <location>
        <begin position="184"/>
        <end position="209"/>
    </location>
</feature>
<evidence type="ECO:0000256" key="1">
    <source>
        <dbReference type="ARBA" id="ARBA00010587"/>
    </source>
</evidence>
<feature type="transmembrane region" description="Helical" evidence="5">
    <location>
        <begin position="1481"/>
        <end position="1503"/>
    </location>
</feature>
<comment type="similarity">
    <text evidence="1">Belongs to the hemerythrin family.</text>
</comment>
<comment type="caution">
    <text evidence="7">The sequence shown here is derived from an EMBL/GenBank/DDBJ whole genome shotgun (WGS) entry which is preliminary data.</text>
</comment>
<protein>
    <recommendedName>
        <fullName evidence="6">TmcB/TmcC TPR repeats domain-containing protein</fullName>
    </recommendedName>
</protein>
<evidence type="ECO:0000313" key="8">
    <source>
        <dbReference type="Proteomes" id="UP001281761"/>
    </source>
</evidence>
<feature type="region of interest" description="Disordered" evidence="4">
    <location>
        <begin position="1097"/>
        <end position="1134"/>
    </location>
</feature>
<dbReference type="PANTHER" id="PTHR31600:SF2">
    <property type="entry name" value="GAMETE ENRICHED GENE 10 PROTEIN-RELATED"/>
    <property type="match status" value="1"/>
</dbReference>